<accession>A0ABX8R4A8</accession>
<feature type="region of interest" description="Disordered" evidence="1">
    <location>
        <begin position="1044"/>
        <end position="1078"/>
    </location>
</feature>
<feature type="region of interest" description="Disordered" evidence="1">
    <location>
        <begin position="230"/>
        <end position="253"/>
    </location>
</feature>
<sequence>MIVKVMRRRGSQTLELLSYLYGPGSHHEHTDPHLVASWDGLVTDPGHARPHEFTGRLGWLSEELDRLVLIHAGPGRHVWHCAARTAPADRRLTDAEWRHAAHALIDAAGIASRQDPAGCRWIAVRHADDHIHLVATLRRMDGKTPRLGNDFLRLRRACQQLEQRYGLRPTPPVEWTAARRPTRAEYGKAQRLAYHLAQPPARRRGGARAHPAGHQPVAAALQTGPYLHRLTESAPHDQPDPPTAHSRPATRSRPGAMAEITAQWALQSKPPGISDDYSILYSSDLRLPYRAILRRYQTGIAPGPAARRAERYPRITIGPHRFAGQDYLGIAVERWSEQRDGAGRDIAATSYFALPHDPATPAISFLDLHQAIKGISLSQRAGQAAPPGSGIVLNLPGYDPQRLAELVARHGIQRCASAAASLLAGNVDVIDARARTGYQARLEIIDAVAALLPYQLRLNLAACTWASTSDHQMRLAFSGRARPGAHPLDPAAPRAAPDDRQARDYHRLLTSVTDDPGRLAAVIGALAEDRSPQQFTQPHRALASLRTAVAAAHRTHPRTGPASPPQAAQHTAATGNSPAADTSIATPRETLADLASRAAAAASDDASFLLGLHTAGLHVRLHQLARPDGPAAITGYEVSLPGDTDRAGDPIWYAGSTLAPDLSLPRVRERWEGVFRPPDPVGPPAARATGDPAHARAQAWEEAVGPLGQAAHAFGHDDSHATEAERAATAQAVGDFLTVAADQAPDHIRQQILAAAHAFERGSRVPLERAHGDASSGLRLATQGMNAAGQAMASGREAAAMAAVVVASAGALQAAIGWYHARKFTAQAASAQRALTHLQLAAWQLDPARHSPDPRAAHRPDLQQTVRAVLGGAIDTRWVLADPAYPVLATVLARAGHAGADPAQMLHSAVLDANVRRGTPPGPPLTDALAFHIQRRLHAQAPGHGQPPPQQQQPTIASPDAAPSREQHYRDILQHALAAAPGAVTAEQVMADPAWRTVDARLRRAAAAGHRPDAVLAAVAAQPRGFTDAHSTAKVLVWRIDQWMKQPSQPSGSGPTHQARRRPHRDGPDEPHHRHRPR</sequence>
<dbReference type="RefSeq" id="WP_231332126.1">
    <property type="nucleotide sequence ID" value="NZ_CP059572.1"/>
</dbReference>
<keyword evidence="4" id="KW-1185">Reference proteome</keyword>
<name>A0ABX8R4A8_9ACTN</name>
<proteinExistence type="predicted"/>
<feature type="compositionally biased region" description="Polar residues" evidence="1">
    <location>
        <begin position="1045"/>
        <end position="1056"/>
    </location>
</feature>
<feature type="region of interest" description="Disordered" evidence="1">
    <location>
        <begin position="939"/>
        <end position="967"/>
    </location>
</feature>
<organism evidence="3 4">
    <name type="scientific">Actinomadura graeca</name>
    <dbReference type="NCBI Taxonomy" id="2750812"/>
    <lineage>
        <taxon>Bacteria</taxon>
        <taxon>Bacillati</taxon>
        <taxon>Actinomycetota</taxon>
        <taxon>Actinomycetes</taxon>
        <taxon>Streptosporangiales</taxon>
        <taxon>Thermomonosporaceae</taxon>
        <taxon>Actinomadura</taxon>
    </lineage>
</organism>
<feature type="region of interest" description="Disordered" evidence="1">
    <location>
        <begin position="674"/>
        <end position="696"/>
    </location>
</feature>
<evidence type="ECO:0000256" key="1">
    <source>
        <dbReference type="SAM" id="MobiDB-lite"/>
    </source>
</evidence>
<evidence type="ECO:0000313" key="3">
    <source>
        <dbReference type="EMBL" id="QXJ25911.1"/>
    </source>
</evidence>
<feature type="domain" description="MobA/VirD2-like nuclease" evidence="2">
    <location>
        <begin position="75"/>
        <end position="167"/>
    </location>
</feature>
<feature type="region of interest" description="Disordered" evidence="1">
    <location>
        <begin position="480"/>
        <end position="500"/>
    </location>
</feature>
<dbReference type="EMBL" id="CP059572">
    <property type="protein sequence ID" value="QXJ25911.1"/>
    <property type="molecule type" value="Genomic_DNA"/>
</dbReference>
<reference evidence="3" key="1">
    <citation type="submission" date="2020-07" db="EMBL/GenBank/DDBJ databases">
        <authorList>
            <person name="Tarantini F.S."/>
            <person name="Hong K.W."/>
            <person name="Chan K.G."/>
        </authorList>
    </citation>
    <scope>NUCLEOTIDE SEQUENCE</scope>
    <source>
        <strain evidence="3">32-07</strain>
    </source>
</reference>
<feature type="compositionally biased region" description="Polar residues" evidence="1">
    <location>
        <begin position="566"/>
        <end position="582"/>
    </location>
</feature>
<feature type="region of interest" description="Disordered" evidence="1">
    <location>
        <begin position="551"/>
        <end position="582"/>
    </location>
</feature>
<gene>
    <name evidence="3" type="ORF">AGRA3207_007480</name>
</gene>
<dbReference type="InterPro" id="IPR005094">
    <property type="entry name" value="Endonuclease_MobA/VirD2"/>
</dbReference>
<dbReference type="Proteomes" id="UP001049518">
    <property type="component" value="Chromosome"/>
</dbReference>
<protein>
    <recommendedName>
        <fullName evidence="2">MobA/VirD2-like nuclease domain-containing protein</fullName>
    </recommendedName>
</protein>
<feature type="compositionally biased region" description="Basic and acidic residues" evidence="1">
    <location>
        <begin position="230"/>
        <end position="239"/>
    </location>
</feature>
<evidence type="ECO:0000313" key="4">
    <source>
        <dbReference type="Proteomes" id="UP001049518"/>
    </source>
</evidence>
<evidence type="ECO:0000259" key="2">
    <source>
        <dbReference type="Pfam" id="PF03432"/>
    </source>
</evidence>
<dbReference type="Pfam" id="PF03432">
    <property type="entry name" value="Relaxase"/>
    <property type="match status" value="1"/>
</dbReference>